<proteinExistence type="predicted"/>
<protein>
    <recommendedName>
        <fullName evidence="4">Lipoprotein</fullName>
    </recommendedName>
</protein>
<evidence type="ECO:0000313" key="3">
    <source>
        <dbReference type="Proteomes" id="UP000516148"/>
    </source>
</evidence>
<keyword evidence="3" id="KW-1185">Reference proteome</keyword>
<evidence type="ECO:0008006" key="4">
    <source>
        <dbReference type="Google" id="ProtNLM"/>
    </source>
</evidence>
<dbReference type="AlphaFoldDB" id="A0A7H0LLB4"/>
<sequence>MTRAGLAALLLCAAAPLTGCQSDIAVAVTSRQGLVEFSVPATRPPCIDRLTVYAVSDRKNPVWLIDSADRTTCVSHFQYARVPAGFTQRGSAAPLADGQLYLVAVGRPGATGISFFQPGTDGSITREAPEG</sequence>
<dbReference type="RefSeq" id="WP_187762765.1">
    <property type="nucleotide sequence ID" value="NZ_CP061038.1"/>
</dbReference>
<accession>A0A7H0LLB4</accession>
<reference evidence="2 3" key="1">
    <citation type="submission" date="2020-09" db="EMBL/GenBank/DDBJ databases">
        <title>Sphingomonas sp., a new species isolated from pork steak.</title>
        <authorList>
            <person name="Heidler von Heilborn D."/>
        </authorList>
    </citation>
    <scope>NUCLEOTIDE SEQUENCE [LARGE SCALE GENOMIC DNA]</scope>
    <source>
        <strain evidence="3">S8-3T</strain>
    </source>
</reference>
<dbReference type="EMBL" id="CP061038">
    <property type="protein sequence ID" value="QNQ10467.1"/>
    <property type="molecule type" value="Genomic_DNA"/>
</dbReference>
<feature type="signal peptide" evidence="1">
    <location>
        <begin position="1"/>
        <end position="19"/>
    </location>
</feature>
<feature type="chain" id="PRO_5029013605" description="Lipoprotein" evidence="1">
    <location>
        <begin position="20"/>
        <end position="131"/>
    </location>
</feature>
<organism evidence="2 3">
    <name type="scientific">Sphingomonas alpina</name>
    <dbReference type="NCBI Taxonomy" id="653931"/>
    <lineage>
        <taxon>Bacteria</taxon>
        <taxon>Pseudomonadati</taxon>
        <taxon>Pseudomonadota</taxon>
        <taxon>Alphaproteobacteria</taxon>
        <taxon>Sphingomonadales</taxon>
        <taxon>Sphingomonadaceae</taxon>
        <taxon>Sphingomonas</taxon>
    </lineage>
</organism>
<evidence type="ECO:0000313" key="2">
    <source>
        <dbReference type="EMBL" id="QNQ10467.1"/>
    </source>
</evidence>
<evidence type="ECO:0000256" key="1">
    <source>
        <dbReference type="SAM" id="SignalP"/>
    </source>
</evidence>
<name>A0A7H0LLB4_9SPHN</name>
<keyword evidence="1" id="KW-0732">Signal</keyword>
<gene>
    <name evidence="2" type="ORF">H3Z74_04395</name>
</gene>
<dbReference type="KEGG" id="spap:H3Z74_04395"/>
<dbReference type="Proteomes" id="UP000516148">
    <property type="component" value="Chromosome"/>
</dbReference>